<reference evidence="1" key="1">
    <citation type="submission" date="2021-06" db="EMBL/GenBank/DDBJ databases">
        <authorList>
            <person name="Hodson N. C."/>
            <person name="Mongue J. A."/>
            <person name="Jaron S. K."/>
        </authorList>
    </citation>
    <scope>NUCLEOTIDE SEQUENCE</scope>
</reference>
<organism evidence="1 2">
    <name type="scientific">Allacma fusca</name>
    <dbReference type="NCBI Taxonomy" id="39272"/>
    <lineage>
        <taxon>Eukaryota</taxon>
        <taxon>Metazoa</taxon>
        <taxon>Ecdysozoa</taxon>
        <taxon>Arthropoda</taxon>
        <taxon>Hexapoda</taxon>
        <taxon>Collembola</taxon>
        <taxon>Symphypleona</taxon>
        <taxon>Sminthuridae</taxon>
        <taxon>Allacma</taxon>
    </lineage>
</organism>
<sequence>MRKPIYLEPEVESIELILDSVRAVRPTANSTESDVKKCIMSWLQHATDRIKAHQKSKAKKSANAGC</sequence>
<evidence type="ECO:0000313" key="2">
    <source>
        <dbReference type="Proteomes" id="UP000708208"/>
    </source>
</evidence>
<gene>
    <name evidence="1" type="ORF">AFUS01_LOCUS8438</name>
</gene>
<accession>A0A8J2JIY8</accession>
<comment type="caution">
    <text evidence="1">The sequence shown here is derived from an EMBL/GenBank/DDBJ whole genome shotgun (WGS) entry which is preliminary data.</text>
</comment>
<keyword evidence="2" id="KW-1185">Reference proteome</keyword>
<name>A0A8J2JIY8_9HEXA</name>
<dbReference type="AlphaFoldDB" id="A0A8J2JIY8"/>
<evidence type="ECO:0000313" key="1">
    <source>
        <dbReference type="EMBL" id="CAG7719097.1"/>
    </source>
</evidence>
<proteinExistence type="predicted"/>
<dbReference type="Proteomes" id="UP000708208">
    <property type="component" value="Unassembled WGS sequence"/>
</dbReference>
<protein>
    <submittedName>
        <fullName evidence="1">Uncharacterized protein</fullName>
    </submittedName>
</protein>
<dbReference type="EMBL" id="CAJVCH010058655">
    <property type="protein sequence ID" value="CAG7719097.1"/>
    <property type="molecule type" value="Genomic_DNA"/>
</dbReference>